<accession>A0ABW0QEN7</accession>
<organism evidence="3 4">
    <name type="scientific">Polaromonas jejuensis</name>
    <dbReference type="NCBI Taxonomy" id="457502"/>
    <lineage>
        <taxon>Bacteria</taxon>
        <taxon>Pseudomonadati</taxon>
        <taxon>Pseudomonadota</taxon>
        <taxon>Betaproteobacteria</taxon>
        <taxon>Burkholderiales</taxon>
        <taxon>Comamonadaceae</taxon>
        <taxon>Polaromonas</taxon>
    </lineage>
</organism>
<feature type="transmembrane region" description="Helical" evidence="2">
    <location>
        <begin position="32"/>
        <end position="52"/>
    </location>
</feature>
<evidence type="ECO:0000313" key="4">
    <source>
        <dbReference type="Proteomes" id="UP001596084"/>
    </source>
</evidence>
<gene>
    <name evidence="3" type="ORF">ACFPP7_21075</name>
</gene>
<dbReference type="RefSeq" id="WP_084389437.1">
    <property type="nucleotide sequence ID" value="NZ_JBHSMX010000065.1"/>
</dbReference>
<reference evidence="4" key="1">
    <citation type="journal article" date="2019" name="Int. J. Syst. Evol. Microbiol.">
        <title>The Global Catalogue of Microorganisms (GCM) 10K type strain sequencing project: providing services to taxonomists for standard genome sequencing and annotation.</title>
        <authorList>
            <consortium name="The Broad Institute Genomics Platform"/>
            <consortium name="The Broad Institute Genome Sequencing Center for Infectious Disease"/>
            <person name="Wu L."/>
            <person name="Ma J."/>
        </authorList>
    </citation>
    <scope>NUCLEOTIDE SEQUENCE [LARGE SCALE GENOMIC DNA]</scope>
    <source>
        <strain evidence="4">CGMCC 4.7277</strain>
    </source>
</reference>
<evidence type="ECO:0000313" key="3">
    <source>
        <dbReference type="EMBL" id="MFC5523386.1"/>
    </source>
</evidence>
<dbReference type="Proteomes" id="UP001596084">
    <property type="component" value="Unassembled WGS sequence"/>
</dbReference>
<dbReference type="Pfam" id="PF11666">
    <property type="entry name" value="DUF2933"/>
    <property type="match status" value="1"/>
</dbReference>
<keyword evidence="2" id="KW-0812">Transmembrane</keyword>
<feature type="region of interest" description="Disordered" evidence="1">
    <location>
        <begin position="59"/>
        <end position="84"/>
    </location>
</feature>
<keyword evidence="4" id="KW-1185">Reference proteome</keyword>
<protein>
    <submittedName>
        <fullName evidence="3">DUF2933 domain-containing protein</fullName>
    </submittedName>
</protein>
<dbReference type="EMBL" id="JBHSMX010000065">
    <property type="protein sequence ID" value="MFC5523386.1"/>
    <property type="molecule type" value="Genomic_DNA"/>
</dbReference>
<keyword evidence="2" id="KW-0472">Membrane</keyword>
<proteinExistence type="predicted"/>
<sequence>MKCDSKMMVKTAVWLGVALAVAYFALPAAQAFIQASAPFLVALICPVAMLLMMKGMNGDKQDENAKSGESRAKSGVRDADPDKA</sequence>
<name>A0ABW0QEN7_9BURK</name>
<feature type="transmembrane region" description="Helical" evidence="2">
    <location>
        <begin position="7"/>
        <end position="26"/>
    </location>
</feature>
<evidence type="ECO:0000256" key="2">
    <source>
        <dbReference type="SAM" id="Phobius"/>
    </source>
</evidence>
<evidence type="ECO:0000256" key="1">
    <source>
        <dbReference type="SAM" id="MobiDB-lite"/>
    </source>
</evidence>
<comment type="caution">
    <text evidence="3">The sequence shown here is derived from an EMBL/GenBank/DDBJ whole genome shotgun (WGS) entry which is preliminary data.</text>
</comment>
<keyword evidence="2" id="KW-1133">Transmembrane helix</keyword>
<dbReference type="InterPro" id="IPR021682">
    <property type="entry name" value="DUF2933"/>
</dbReference>